<dbReference type="Proteomes" id="UP001297361">
    <property type="component" value="Unassembled WGS sequence"/>
</dbReference>
<proteinExistence type="predicted"/>
<protein>
    <submittedName>
        <fullName evidence="1">Beta family protein</fullName>
    </submittedName>
</protein>
<accession>A0AAJ3CDV9</accession>
<dbReference type="EMBL" id="JAJFNJ020000003">
    <property type="protein sequence ID" value="MEC3888092.1"/>
    <property type="molecule type" value="Genomic_DNA"/>
</dbReference>
<reference evidence="1" key="2">
    <citation type="submission" date="2024-01" db="EMBL/GenBank/DDBJ databases">
        <title>Long-read genome sequencing of X. campestris pv. papavericola.</title>
        <authorList>
            <person name="Hussain R.M.F."/>
            <person name="Greer S."/>
            <person name="Harrison J."/>
            <person name="Grant M."/>
            <person name="Vicente J."/>
            <person name="Studholme D.J."/>
        </authorList>
    </citation>
    <scope>NUCLEOTIDE SEQUENCE</scope>
    <source>
        <strain evidence="1">NCPPB 2970</strain>
    </source>
</reference>
<evidence type="ECO:0000313" key="2">
    <source>
        <dbReference type="Proteomes" id="UP001297361"/>
    </source>
</evidence>
<reference evidence="1" key="1">
    <citation type="submission" date="2021-10" db="EMBL/GenBank/DDBJ databases">
        <authorList>
            <person name="Hussein R."/>
            <person name="Harrison J."/>
            <person name="Studholme D.J."/>
            <person name="Vicente J."/>
            <person name="Grant M."/>
        </authorList>
    </citation>
    <scope>NUCLEOTIDE SEQUENCE</scope>
    <source>
        <strain evidence="1">NCPPB 2970</strain>
    </source>
</reference>
<comment type="caution">
    <text evidence="1">The sequence shown here is derived from an EMBL/GenBank/DDBJ whole genome shotgun (WGS) entry which is preliminary data.</text>
</comment>
<gene>
    <name evidence="1" type="ORF">LLE72_010105</name>
</gene>
<dbReference type="Pfam" id="PF14350">
    <property type="entry name" value="Beta_protein"/>
    <property type="match status" value="1"/>
</dbReference>
<dbReference type="InterPro" id="IPR025683">
    <property type="entry name" value="Protein_beta"/>
</dbReference>
<name>A0AAJ3CDV9_XANCA</name>
<evidence type="ECO:0000313" key="1">
    <source>
        <dbReference type="EMBL" id="MEC3888092.1"/>
    </source>
</evidence>
<dbReference type="RefSeq" id="WP_228426997.1">
    <property type="nucleotide sequence ID" value="NZ_JAJFNJ020000003.1"/>
</dbReference>
<sequence length="337" mass="37731">MATFPTYPQYVPIIKWQKYEQRALLELTAAVAPRALPCVEVRDSKQHESMLACFSKVWKYPALVDYANPEGMLTKTRLKELNQFLKLVDGSGKLATPVLNPTTAAHDFAAISTNLGDRRIALRLRVDLPAMAMGVLTVKNALAAPGLPDRCDRLLVDLGRTPVTQPADLAALAAALQTFKDLGFAHLHLSSGCFPASLSHINGIGEVERRDWKLWHHVQALAPLALVGYSDYGPLNPDWTEEILQRRGSRVTIRYALDDKWRIVRGSRATKQESVAISYLFVTMYPHEYQGAAFSFGDKLIADRVDPTIPLNKKSSGHLHITEYWTHHISYVLTKQY</sequence>
<organism evidence="1 2">
    <name type="scientific">Xanthomonas campestris pv. papavericola</name>
    <dbReference type="NCBI Taxonomy" id="487881"/>
    <lineage>
        <taxon>Bacteria</taxon>
        <taxon>Pseudomonadati</taxon>
        <taxon>Pseudomonadota</taxon>
        <taxon>Gammaproteobacteria</taxon>
        <taxon>Lysobacterales</taxon>
        <taxon>Lysobacteraceae</taxon>
        <taxon>Xanthomonas</taxon>
    </lineage>
</organism>
<dbReference type="AlphaFoldDB" id="A0AAJ3CDV9"/>